<evidence type="ECO:0008006" key="7">
    <source>
        <dbReference type="Google" id="ProtNLM"/>
    </source>
</evidence>
<dbReference type="PROSITE" id="PS50082">
    <property type="entry name" value="WD_REPEATS_2"/>
    <property type="match status" value="1"/>
</dbReference>
<evidence type="ECO:0000259" key="4">
    <source>
        <dbReference type="Pfam" id="PF24883"/>
    </source>
</evidence>
<dbReference type="InterPro" id="IPR000845">
    <property type="entry name" value="Nucleoside_phosphorylase_d"/>
</dbReference>
<dbReference type="Proteomes" id="UP001194746">
    <property type="component" value="Unassembled WGS sequence"/>
</dbReference>
<organism evidence="5 6">
    <name type="scientific">Aspergillus nanangensis</name>
    <dbReference type="NCBI Taxonomy" id="2582783"/>
    <lineage>
        <taxon>Eukaryota</taxon>
        <taxon>Fungi</taxon>
        <taxon>Dikarya</taxon>
        <taxon>Ascomycota</taxon>
        <taxon>Pezizomycotina</taxon>
        <taxon>Eurotiomycetes</taxon>
        <taxon>Eurotiomycetidae</taxon>
        <taxon>Eurotiales</taxon>
        <taxon>Aspergillaceae</taxon>
        <taxon>Aspergillus</taxon>
        <taxon>Aspergillus subgen. Circumdati</taxon>
    </lineage>
</organism>
<dbReference type="Pfam" id="PF24883">
    <property type="entry name" value="NPHP3_N"/>
    <property type="match status" value="1"/>
</dbReference>
<reference evidence="5" key="1">
    <citation type="journal article" date="2019" name="Beilstein J. Org. Chem.">
        <title>Nanangenines: drimane sesquiterpenoids as the dominant metabolite cohort of a novel Australian fungus, Aspergillus nanangensis.</title>
        <authorList>
            <person name="Lacey H.J."/>
            <person name="Gilchrist C.L.M."/>
            <person name="Crombie A."/>
            <person name="Kalaitzis J.A."/>
            <person name="Vuong D."/>
            <person name="Rutledge P.J."/>
            <person name="Turner P."/>
            <person name="Pitt J.I."/>
            <person name="Lacey E."/>
            <person name="Chooi Y.H."/>
            <person name="Piggott A.M."/>
        </authorList>
    </citation>
    <scope>NUCLEOTIDE SEQUENCE</scope>
    <source>
        <strain evidence="5">MST-FP2251</strain>
    </source>
</reference>
<keyword evidence="2" id="KW-0853">WD repeat</keyword>
<comment type="caution">
    <text evidence="5">The sequence shown here is derived from an EMBL/GenBank/DDBJ whole genome shotgun (WGS) entry which is preliminary data.</text>
</comment>
<reference evidence="5" key="2">
    <citation type="submission" date="2020-02" db="EMBL/GenBank/DDBJ databases">
        <authorList>
            <person name="Gilchrist C.L.M."/>
            <person name="Chooi Y.-H."/>
        </authorList>
    </citation>
    <scope>NUCLEOTIDE SEQUENCE</scope>
    <source>
        <strain evidence="5">MST-FP2251</strain>
    </source>
</reference>
<name>A0AAD4CUJ7_ASPNN</name>
<dbReference type="PANTHER" id="PTHR46082:SF11">
    <property type="entry name" value="AAA+ ATPASE DOMAIN-CONTAINING PROTEIN-RELATED"/>
    <property type="match status" value="1"/>
</dbReference>
<gene>
    <name evidence="5" type="ORF">FE257_000573</name>
</gene>
<dbReference type="Pfam" id="PF01048">
    <property type="entry name" value="PNP_UDP_1"/>
    <property type="match status" value="1"/>
</dbReference>
<evidence type="ECO:0000256" key="2">
    <source>
        <dbReference type="PROSITE-ProRule" id="PRU00221"/>
    </source>
</evidence>
<dbReference type="PANTHER" id="PTHR46082">
    <property type="entry name" value="ATP/GTP-BINDING PROTEIN-RELATED"/>
    <property type="match status" value="1"/>
</dbReference>
<dbReference type="InterPro" id="IPR056884">
    <property type="entry name" value="NPHP3-like_N"/>
</dbReference>
<dbReference type="InterPro" id="IPR036322">
    <property type="entry name" value="WD40_repeat_dom_sf"/>
</dbReference>
<dbReference type="SMART" id="SM00320">
    <property type="entry name" value="WD40"/>
    <property type="match status" value="4"/>
</dbReference>
<dbReference type="SUPFAM" id="SSF52540">
    <property type="entry name" value="P-loop containing nucleoside triphosphate hydrolases"/>
    <property type="match status" value="1"/>
</dbReference>
<evidence type="ECO:0000256" key="1">
    <source>
        <dbReference type="ARBA" id="ARBA00022737"/>
    </source>
</evidence>
<evidence type="ECO:0000313" key="5">
    <source>
        <dbReference type="EMBL" id="KAF9892981.1"/>
    </source>
</evidence>
<dbReference type="InterPro" id="IPR001680">
    <property type="entry name" value="WD40_rpt"/>
</dbReference>
<dbReference type="EMBL" id="VCAU01000010">
    <property type="protein sequence ID" value="KAF9892981.1"/>
    <property type="molecule type" value="Genomic_DNA"/>
</dbReference>
<feature type="repeat" description="WD" evidence="2">
    <location>
        <begin position="872"/>
        <end position="911"/>
    </location>
</feature>
<dbReference type="Pfam" id="PF00400">
    <property type="entry name" value="WD40"/>
    <property type="match status" value="1"/>
</dbReference>
<dbReference type="InterPro" id="IPR027417">
    <property type="entry name" value="P-loop_NTPase"/>
</dbReference>
<feature type="domain" description="Nephrocystin 3-like N-terminal" evidence="4">
    <location>
        <begin position="355"/>
        <end position="514"/>
    </location>
</feature>
<dbReference type="Gene3D" id="3.40.50.300">
    <property type="entry name" value="P-loop containing nucleotide triphosphate hydrolases"/>
    <property type="match status" value="1"/>
</dbReference>
<keyword evidence="6" id="KW-1185">Reference proteome</keyword>
<keyword evidence="1" id="KW-0677">Repeat</keyword>
<protein>
    <recommendedName>
        <fullName evidence="7">Nucleoside phosphorylase domain-containing protein</fullName>
    </recommendedName>
</protein>
<dbReference type="GO" id="GO:0009116">
    <property type="term" value="P:nucleoside metabolic process"/>
    <property type="evidence" value="ECO:0007669"/>
    <property type="project" value="InterPro"/>
</dbReference>
<dbReference type="SUPFAM" id="SSF53167">
    <property type="entry name" value="Purine and uridine phosphorylases"/>
    <property type="match status" value="1"/>
</dbReference>
<dbReference type="GO" id="GO:0003824">
    <property type="term" value="F:catalytic activity"/>
    <property type="evidence" value="ECO:0007669"/>
    <property type="project" value="InterPro"/>
</dbReference>
<dbReference type="SUPFAM" id="SSF50978">
    <property type="entry name" value="WD40 repeat-like"/>
    <property type="match status" value="1"/>
</dbReference>
<evidence type="ECO:0000259" key="3">
    <source>
        <dbReference type="Pfam" id="PF01048"/>
    </source>
</evidence>
<dbReference type="InterPro" id="IPR035994">
    <property type="entry name" value="Nucleoside_phosphorylase_sf"/>
</dbReference>
<dbReference type="Gene3D" id="3.40.50.1580">
    <property type="entry name" value="Nucleoside phosphorylase domain"/>
    <property type="match status" value="1"/>
</dbReference>
<feature type="domain" description="Nucleoside phosphorylase" evidence="3">
    <location>
        <begin position="14"/>
        <end position="281"/>
    </location>
</feature>
<sequence length="1480" mass="164096">MSNLSHADYTVGWVSAIPIEMAAANAMLDKVHPNLPSPQGDENTYILGRIGNHNIAIACLPSGEYGISSAANVAAHLMSTFPAIRFGLMVGIGGGIWTKTADIRLGDVVIGHPAKTHGGVIQYDFGKALTGGQFERIGMLNRPPQILLTAVAKLRSHHATDPSRIPEFLSAATSSVFARPQGEDRLYESSYPHILGEVTCNTCDATRTVKRHDRDSWDPVVHYGLVLSGNQVIKDSCIRDELAAEEGLCVEMEAAGLLNTFPCLVIRGICDYADSHKNKGWQGYAAAVAAAYAKELLLVTPAPDNLSKQRLEFDKTTLDAIEKLPIAENAAYNSSLGETKPFCLPNTRVEILRAISDWCQDDTSPCIFWLSGMAGTGKSTIARTVAENFSTQGNIAVSFFFSRGGGDLASPVKFVTTLAAQLANRQPLLKWYIGQAIQSNPEVISEGLASQWRQLILEPMKKLGEEPFDFKSFTVTIDALDECEGEEDVTRILNQLSQFAQIQKLKIRVFITSRPETRIRVDFGRMADSVRRQLRLHDIESSITEGDIRVYLSHALGEIARYRTAPPGWPGENEVHRLAAQASGLFIYAATACRFISKKHRPPADLLALFLNNSQGANVKSAHKSLDSLYIQIVIKSLFGSFEDDDEDIREEIIESFKDIVGPILLLFDTLPISAYSNLIDAEETHLVSFLAELSSVLDIPEDKEAPIQLLHPSFRDFLTSSNRCPAEYLIDGPEIHKVVAEACIRHILMSNIELFENGRLHNFLKVHLLHWLEAQSWMGDITASFQDIVALQARVGIATGKDGQLYRFLEESRRFVLANRYITDNAPLQLYLCTELDNEITTRPSIMGSEDPGRTWGREISCISPEWGTGRRGHNHPIRALHLADKGLWSASNDNTIGWWDVDSGELIKCFAGPNDEQQYPLIFRHDGSIIWGSAEGNIFVEDLATGVVAQSIKAHEARISLLAVSCNEIVASYSYGFGIKLWDLQNGTLIKAFESPQLDTTPGRSTNVRSLNFSPDGLFLASSSITSTKIWNLVTGEERILPLPEFGSLIKGASFNSYAGSWELLSWGGTKINLQSSPNREQFKNMGDVVCCAASTEGSNLAAGSDNGVIQLHGLREDRYNYWSYKQNTVYSITVLPFTDKAITQENGKCIIWGTVIWDTLIFDALITVNMDYSGSWDWAPSTQRVVIFSPKSSPRYTVVSLETGGVLSRLGSQPAYINGWTLSPDGEMLAEVGLSSIKIYHVMTGVVVHTVEIEVRILRGHRTNPVFSPDGNLVALWWRDNEILLCNPVSGENIYIPAPIVSQILPTNSQYSPSRESKSLDMMLWYSTCSAESYKFDIASGSGGFTRSRYGPRDAPESLPKRRILSLEGKRPMDHGIASDSLKEFESDRFPPYIEADPKRRRLFELQGRGPPPGSLAWRINVDKNWVTIDQAKMLWLPPYCVQSPIRWDLTETHFIYWSSYGELECIGVDLSQFPLT</sequence>
<evidence type="ECO:0000313" key="6">
    <source>
        <dbReference type="Proteomes" id="UP001194746"/>
    </source>
</evidence>
<proteinExistence type="predicted"/>
<dbReference type="InterPro" id="IPR015943">
    <property type="entry name" value="WD40/YVTN_repeat-like_dom_sf"/>
</dbReference>
<accession>A0AAD4CUJ7</accession>
<dbReference type="Gene3D" id="2.130.10.10">
    <property type="entry name" value="YVTN repeat-like/Quinoprotein amine dehydrogenase"/>
    <property type="match status" value="2"/>
</dbReference>
<dbReference type="InterPro" id="IPR053137">
    <property type="entry name" value="NLR-like"/>
</dbReference>